<feature type="compositionally biased region" description="Low complexity" evidence="5">
    <location>
        <begin position="228"/>
        <end position="239"/>
    </location>
</feature>
<dbReference type="PANTHER" id="PTHR30546">
    <property type="entry name" value="FLAVODOXIN-RELATED PROTEIN WRBA-RELATED"/>
    <property type="match status" value="1"/>
</dbReference>
<name>A0AAW1RUI0_9CHLO</name>
<comment type="catalytic activity">
    <reaction evidence="4">
        <text>a quinone + NADPH + H(+) = a quinol + NADP(+)</text>
        <dbReference type="Rhea" id="RHEA:46164"/>
        <dbReference type="ChEBI" id="CHEBI:15378"/>
        <dbReference type="ChEBI" id="CHEBI:24646"/>
        <dbReference type="ChEBI" id="CHEBI:57783"/>
        <dbReference type="ChEBI" id="CHEBI:58349"/>
        <dbReference type="ChEBI" id="CHEBI:132124"/>
        <dbReference type="EC" id="1.6.5.2"/>
    </reaction>
</comment>
<feature type="region of interest" description="Disordered" evidence="5">
    <location>
        <begin position="1"/>
        <end position="147"/>
    </location>
</feature>
<dbReference type="GO" id="GO:0003955">
    <property type="term" value="F:NAD(P)H dehydrogenase (quinone) activity"/>
    <property type="evidence" value="ECO:0007669"/>
    <property type="project" value="UniProtKB-EC"/>
</dbReference>
<protein>
    <recommendedName>
        <fullName evidence="2">NAD(P)H dehydrogenase (quinone)</fullName>
        <ecNumber evidence="2">1.6.5.2</ecNumber>
    </recommendedName>
</protein>
<feature type="compositionally biased region" description="Polar residues" evidence="5">
    <location>
        <begin position="18"/>
        <end position="34"/>
    </location>
</feature>
<dbReference type="InterPro" id="IPR010089">
    <property type="entry name" value="Flavoprotein_WrbA-like"/>
</dbReference>
<evidence type="ECO:0000256" key="5">
    <source>
        <dbReference type="SAM" id="MobiDB-lite"/>
    </source>
</evidence>
<evidence type="ECO:0000256" key="1">
    <source>
        <dbReference type="ARBA" id="ARBA00006961"/>
    </source>
</evidence>
<accession>A0AAW1RUI0</accession>
<evidence type="ECO:0000313" key="8">
    <source>
        <dbReference type="Proteomes" id="UP001438707"/>
    </source>
</evidence>
<reference evidence="7 8" key="1">
    <citation type="journal article" date="2024" name="Nat. Commun.">
        <title>Phylogenomics reveals the evolutionary origins of lichenization in chlorophyte algae.</title>
        <authorList>
            <person name="Puginier C."/>
            <person name="Libourel C."/>
            <person name="Otte J."/>
            <person name="Skaloud P."/>
            <person name="Haon M."/>
            <person name="Grisel S."/>
            <person name="Petersen M."/>
            <person name="Berrin J.G."/>
            <person name="Delaux P.M."/>
            <person name="Dal Grande F."/>
            <person name="Keller J."/>
        </authorList>
    </citation>
    <scope>NUCLEOTIDE SEQUENCE [LARGE SCALE GENOMIC DNA]</scope>
    <source>
        <strain evidence="7 8">SAG 2145</strain>
    </source>
</reference>
<evidence type="ECO:0000259" key="6">
    <source>
        <dbReference type="PROSITE" id="PS50902"/>
    </source>
</evidence>
<dbReference type="InterPro" id="IPR008254">
    <property type="entry name" value="Flavodoxin/NO_synth"/>
</dbReference>
<organism evidence="7 8">
    <name type="scientific">Apatococcus lobatus</name>
    <dbReference type="NCBI Taxonomy" id="904363"/>
    <lineage>
        <taxon>Eukaryota</taxon>
        <taxon>Viridiplantae</taxon>
        <taxon>Chlorophyta</taxon>
        <taxon>core chlorophytes</taxon>
        <taxon>Trebouxiophyceae</taxon>
        <taxon>Chlorellales</taxon>
        <taxon>Chlorellaceae</taxon>
        <taxon>Apatococcus</taxon>
    </lineage>
</organism>
<dbReference type="Gene3D" id="3.40.50.360">
    <property type="match status" value="1"/>
</dbReference>
<dbReference type="InterPro" id="IPR029039">
    <property type="entry name" value="Flavoprotein-like_sf"/>
</dbReference>
<gene>
    <name evidence="7" type="ORF">WJX74_000575</name>
</gene>
<proteinExistence type="inferred from homology"/>
<dbReference type="PROSITE" id="PS50902">
    <property type="entry name" value="FLAVODOXIN_LIKE"/>
    <property type="match status" value="1"/>
</dbReference>
<dbReference type="Pfam" id="PF03358">
    <property type="entry name" value="FMN_red"/>
    <property type="match status" value="1"/>
</dbReference>
<dbReference type="NCBIfam" id="TIGR01755">
    <property type="entry name" value="flav_wrbA"/>
    <property type="match status" value="1"/>
</dbReference>
<comment type="catalytic activity">
    <reaction evidence="3">
        <text>a quinone + NADH + H(+) = a quinol + NAD(+)</text>
        <dbReference type="Rhea" id="RHEA:46160"/>
        <dbReference type="ChEBI" id="CHEBI:15378"/>
        <dbReference type="ChEBI" id="CHEBI:24646"/>
        <dbReference type="ChEBI" id="CHEBI:57540"/>
        <dbReference type="ChEBI" id="CHEBI:57945"/>
        <dbReference type="ChEBI" id="CHEBI:132124"/>
        <dbReference type="EC" id="1.6.5.2"/>
    </reaction>
</comment>
<sequence length="464" mass="46589">MGCGSSKTKDTDPPARQTGVTSGQSAPATAQANKATPAQATQPKSAAPASSAAGASTAAPTSTSTTTATSTAPAAKTAEPSAAAKSTAQTPAGAGTAAKEATASKETATSGTKTTATPATTSPPTTNPASTSSAIATPATTSAGTTSAITTSAVAPAVVSEPHVGRITDPAPTTGSVGTTGTTVSSTQPAGANVPASGLSRGAQLAAQAEAEQLQKATRSEAAASQTSAPSRPSPALSRGAQLAMLAEQELQAQERGYAPNAQVSIIVYSTYGHILEMARAQLRGVQAVAGVAGQIYQVPETLPAEVLQKMHSPPKPWEGIPIADAQSLPQADGFLLGTPTRFGNVSGQFKQFWDSTGSLWQKGSLHGKPFGMFVSTATQGGGQEETFRSAISNFVHHGMIFVPAGNSFGPQLFDVETLHGGSAWGAGTFAGATGARQPSQLELDIAEHQGRGFAEVVKKLKHF</sequence>
<dbReference type="SUPFAM" id="SSF52218">
    <property type="entry name" value="Flavoproteins"/>
    <property type="match status" value="1"/>
</dbReference>
<feature type="compositionally biased region" description="Low complexity" evidence="5">
    <location>
        <begin position="203"/>
        <end position="215"/>
    </location>
</feature>
<dbReference type="FunFam" id="3.40.50.360:FF:000001">
    <property type="entry name" value="NAD(P)H dehydrogenase (Quinone) FQR1-like"/>
    <property type="match status" value="1"/>
</dbReference>
<evidence type="ECO:0000256" key="4">
    <source>
        <dbReference type="ARBA" id="ARBA00048983"/>
    </source>
</evidence>
<dbReference type="PANTHER" id="PTHR30546:SF23">
    <property type="entry name" value="FLAVOPROTEIN-LIKE PROTEIN YCP4-RELATED"/>
    <property type="match status" value="1"/>
</dbReference>
<comment type="similarity">
    <text evidence="1">Belongs to the WrbA family.</text>
</comment>
<dbReference type="GO" id="GO:0016020">
    <property type="term" value="C:membrane"/>
    <property type="evidence" value="ECO:0007669"/>
    <property type="project" value="TreeGrafter"/>
</dbReference>
<feature type="compositionally biased region" description="Low complexity" evidence="5">
    <location>
        <begin position="173"/>
        <end position="187"/>
    </location>
</feature>
<feature type="domain" description="Flavodoxin-like" evidence="6">
    <location>
        <begin position="264"/>
        <end position="454"/>
    </location>
</feature>
<dbReference type="NCBIfam" id="NF002999">
    <property type="entry name" value="PRK03767.1"/>
    <property type="match status" value="1"/>
</dbReference>
<feature type="compositionally biased region" description="Low complexity" evidence="5">
    <location>
        <begin position="35"/>
        <end position="147"/>
    </location>
</feature>
<evidence type="ECO:0000256" key="3">
    <source>
        <dbReference type="ARBA" id="ARBA00047678"/>
    </source>
</evidence>
<dbReference type="EMBL" id="JALJOS010000006">
    <property type="protein sequence ID" value="KAK9837569.1"/>
    <property type="molecule type" value="Genomic_DNA"/>
</dbReference>
<dbReference type="AlphaFoldDB" id="A0AAW1RUI0"/>
<dbReference type="EC" id="1.6.5.2" evidence="2"/>
<comment type="caution">
    <text evidence="7">The sequence shown here is derived from an EMBL/GenBank/DDBJ whole genome shotgun (WGS) entry which is preliminary data.</text>
</comment>
<dbReference type="Proteomes" id="UP001438707">
    <property type="component" value="Unassembled WGS sequence"/>
</dbReference>
<evidence type="ECO:0000256" key="2">
    <source>
        <dbReference type="ARBA" id="ARBA00012648"/>
    </source>
</evidence>
<dbReference type="GO" id="GO:0010181">
    <property type="term" value="F:FMN binding"/>
    <property type="evidence" value="ECO:0007669"/>
    <property type="project" value="InterPro"/>
</dbReference>
<feature type="region of interest" description="Disordered" evidence="5">
    <location>
        <begin position="160"/>
        <end position="239"/>
    </location>
</feature>
<evidence type="ECO:0000313" key="7">
    <source>
        <dbReference type="EMBL" id="KAK9837569.1"/>
    </source>
</evidence>
<dbReference type="InterPro" id="IPR005025">
    <property type="entry name" value="FMN_Rdtase-like_dom"/>
</dbReference>
<keyword evidence="8" id="KW-1185">Reference proteome</keyword>